<organism evidence="6 7">
    <name type="scientific">Pyrocoelia pectoralis</name>
    <dbReference type="NCBI Taxonomy" id="417401"/>
    <lineage>
        <taxon>Eukaryota</taxon>
        <taxon>Metazoa</taxon>
        <taxon>Ecdysozoa</taxon>
        <taxon>Arthropoda</taxon>
        <taxon>Hexapoda</taxon>
        <taxon>Insecta</taxon>
        <taxon>Pterygota</taxon>
        <taxon>Neoptera</taxon>
        <taxon>Endopterygota</taxon>
        <taxon>Coleoptera</taxon>
        <taxon>Polyphaga</taxon>
        <taxon>Elateriformia</taxon>
        <taxon>Elateroidea</taxon>
        <taxon>Lampyridae</taxon>
        <taxon>Lampyrinae</taxon>
        <taxon>Pyrocoelia</taxon>
    </lineage>
</organism>
<proteinExistence type="inferred from homology"/>
<dbReference type="Pfam" id="PF04930">
    <property type="entry name" value="FUN14"/>
    <property type="match status" value="1"/>
</dbReference>
<evidence type="ECO:0000256" key="2">
    <source>
        <dbReference type="ARBA" id="ARBA00009160"/>
    </source>
</evidence>
<evidence type="ECO:0000256" key="3">
    <source>
        <dbReference type="ARBA" id="ARBA00022692"/>
    </source>
</evidence>
<reference evidence="6 7" key="1">
    <citation type="journal article" date="2024" name="Insects">
        <title>An Improved Chromosome-Level Genome Assembly of the Firefly Pyrocoelia pectoralis.</title>
        <authorList>
            <person name="Fu X."/>
            <person name="Meyer-Rochow V.B."/>
            <person name="Ballantyne L."/>
            <person name="Zhu X."/>
        </authorList>
    </citation>
    <scope>NUCLEOTIDE SEQUENCE [LARGE SCALE GENOMIC DNA]</scope>
    <source>
        <strain evidence="6">XCY_ONT2</strain>
    </source>
</reference>
<protein>
    <submittedName>
        <fullName evidence="6">Uncharacterized protein</fullName>
    </submittedName>
</protein>
<dbReference type="EMBL" id="JAVRBK010000001">
    <property type="protein sequence ID" value="KAK5650761.1"/>
    <property type="molecule type" value="Genomic_DNA"/>
</dbReference>
<name>A0AAN7VVP2_9COLE</name>
<dbReference type="InterPro" id="IPR007014">
    <property type="entry name" value="FUN14"/>
</dbReference>
<accession>A0AAN7VVP2</accession>
<dbReference type="GO" id="GO:0005741">
    <property type="term" value="C:mitochondrial outer membrane"/>
    <property type="evidence" value="ECO:0007669"/>
    <property type="project" value="UniProtKB-SubCell"/>
</dbReference>
<evidence type="ECO:0000313" key="6">
    <source>
        <dbReference type="EMBL" id="KAK5650761.1"/>
    </source>
</evidence>
<evidence type="ECO:0000256" key="5">
    <source>
        <dbReference type="ARBA" id="ARBA00023136"/>
    </source>
</evidence>
<keyword evidence="7" id="KW-1185">Reference proteome</keyword>
<dbReference type="PANTHER" id="PTHR21346:SF0">
    <property type="entry name" value="RE45833P"/>
    <property type="match status" value="1"/>
</dbReference>
<dbReference type="PANTHER" id="PTHR21346">
    <property type="entry name" value="FUN14 DOMAIN CONTAINING"/>
    <property type="match status" value="1"/>
</dbReference>
<dbReference type="AlphaFoldDB" id="A0AAN7VVP2"/>
<keyword evidence="4" id="KW-1133">Transmembrane helix</keyword>
<dbReference type="GO" id="GO:0000422">
    <property type="term" value="P:autophagy of mitochondrion"/>
    <property type="evidence" value="ECO:0007669"/>
    <property type="project" value="TreeGrafter"/>
</dbReference>
<sequence>MCSNASGKGLLSKLPQLIGKSPGLTQIAIGSITGLSTGYAVTKFGKIPVAVAGTAILIAQIAHSQGCGNMDWKKIKSKAQETTKTIDSKYNTSQFGSTVKQVTQTSPYFTAGFVGGFLIGVGI</sequence>
<keyword evidence="3" id="KW-0812">Transmembrane</keyword>
<evidence type="ECO:0000256" key="1">
    <source>
        <dbReference type="ARBA" id="ARBA00004374"/>
    </source>
</evidence>
<comment type="subcellular location">
    <subcellularLocation>
        <location evidence="1">Mitochondrion outer membrane</location>
        <topology evidence="1">Multi-pass membrane protein</topology>
    </subcellularLocation>
</comment>
<comment type="caution">
    <text evidence="6">The sequence shown here is derived from an EMBL/GenBank/DDBJ whole genome shotgun (WGS) entry which is preliminary data.</text>
</comment>
<gene>
    <name evidence="6" type="ORF">RI129_001790</name>
</gene>
<comment type="similarity">
    <text evidence="2">Belongs to the FUN14 family.</text>
</comment>
<keyword evidence="5" id="KW-0472">Membrane</keyword>
<evidence type="ECO:0000256" key="4">
    <source>
        <dbReference type="ARBA" id="ARBA00022989"/>
    </source>
</evidence>
<evidence type="ECO:0000313" key="7">
    <source>
        <dbReference type="Proteomes" id="UP001329430"/>
    </source>
</evidence>
<dbReference type="Proteomes" id="UP001329430">
    <property type="component" value="Chromosome 1"/>
</dbReference>